<dbReference type="GeneID" id="39745476"/>
<proteinExistence type="predicted"/>
<name>A0A1Y1JTA2_PLAGO</name>
<organism evidence="1 2">
    <name type="scientific">Plasmodium gonderi</name>
    <dbReference type="NCBI Taxonomy" id="77519"/>
    <lineage>
        <taxon>Eukaryota</taxon>
        <taxon>Sar</taxon>
        <taxon>Alveolata</taxon>
        <taxon>Apicomplexa</taxon>
        <taxon>Aconoidasida</taxon>
        <taxon>Haemosporida</taxon>
        <taxon>Plasmodiidae</taxon>
        <taxon>Plasmodium</taxon>
        <taxon>Plasmodium (Plasmodium)</taxon>
    </lineage>
</organism>
<dbReference type="EMBL" id="BDQF01000586">
    <property type="protein sequence ID" value="GAW84668.1"/>
    <property type="molecule type" value="Genomic_DNA"/>
</dbReference>
<reference evidence="2" key="1">
    <citation type="submission" date="2017-04" db="EMBL/GenBank/DDBJ databases">
        <title>Plasmodium gonderi genome.</title>
        <authorList>
            <person name="Arisue N."/>
            <person name="Honma H."/>
            <person name="Kawai S."/>
            <person name="Tougan T."/>
            <person name="Tanabe K."/>
            <person name="Horii T."/>
        </authorList>
    </citation>
    <scope>NUCLEOTIDE SEQUENCE [LARGE SCALE GENOMIC DNA]</scope>
    <source>
        <strain evidence="2">ATCC 30045</strain>
    </source>
</reference>
<dbReference type="RefSeq" id="XP_028547257.1">
    <property type="nucleotide sequence ID" value="XM_028691456.1"/>
</dbReference>
<sequence>MDDIFNPLDILFSKYKNIMDEENEAINIYNGECQRANKDVVGIETTIFENNICPKTIKYLFTIHGSINNLYKDGLKYLYYWLYMDQLNAEESSDNVKKIYEKLLSIYNKSDVGTMRPNALQDNIDGDEWEKIKDLCDFFSIINDIRGSTFKRCSEQDKCRCAQISFDKYMRHHIKCKDNSSLLFCNVYENIESVFNELMLTNSCSKIRNQMLAPLSFQNKPVSTPRTNSARTIIISTLVTILIPSLLFSLYEVNYDVIIHIYFTPYNSFFRRVIMKIINKLNSINKKEWNILQYSDTPNSFSWDRGYNMLYNST</sequence>
<protein>
    <submittedName>
        <fullName evidence="1">Variable surface protein</fullName>
    </submittedName>
</protein>
<dbReference type="Proteomes" id="UP000195521">
    <property type="component" value="Unassembled WGS sequence"/>
</dbReference>
<evidence type="ECO:0000313" key="1">
    <source>
        <dbReference type="EMBL" id="GAW84668.1"/>
    </source>
</evidence>
<evidence type="ECO:0000313" key="2">
    <source>
        <dbReference type="Proteomes" id="UP000195521"/>
    </source>
</evidence>
<comment type="caution">
    <text evidence="1">The sequence shown here is derived from an EMBL/GenBank/DDBJ whole genome shotgun (WGS) entry which is preliminary data.</text>
</comment>
<keyword evidence="2" id="KW-1185">Reference proteome</keyword>
<dbReference type="OrthoDB" id="381216at2759"/>
<dbReference type="AlphaFoldDB" id="A0A1Y1JTA2"/>
<accession>A0A1Y1JTA2</accession>
<gene>
    <name evidence="1" type="ORF">PGO_004295</name>
</gene>